<evidence type="ECO:0000313" key="1">
    <source>
        <dbReference type="EMBL" id="SUA47424.1"/>
    </source>
</evidence>
<proteinExistence type="predicted"/>
<dbReference type="RefSeq" id="WP_227995657.1">
    <property type="nucleotide sequence ID" value="NZ_JAJFOE010000003.1"/>
</dbReference>
<name>A0A378X3U1_9NOCA</name>
<gene>
    <name evidence="1" type="ORF">NCTC13184_05965</name>
</gene>
<protein>
    <submittedName>
        <fullName evidence="1">Uncharacterized protein</fullName>
    </submittedName>
</protein>
<reference evidence="1 2" key="1">
    <citation type="submission" date="2018-06" db="EMBL/GenBank/DDBJ databases">
        <authorList>
            <consortium name="Pathogen Informatics"/>
            <person name="Doyle S."/>
        </authorList>
    </citation>
    <scope>NUCLEOTIDE SEQUENCE [LARGE SCALE GENOMIC DNA]</scope>
    <source>
        <strain evidence="1 2">NCTC13184</strain>
    </source>
</reference>
<dbReference type="InterPro" id="IPR027417">
    <property type="entry name" value="P-loop_NTPase"/>
</dbReference>
<dbReference type="EMBL" id="UGRU01000001">
    <property type="protein sequence ID" value="SUA47424.1"/>
    <property type="molecule type" value="Genomic_DNA"/>
</dbReference>
<dbReference type="Proteomes" id="UP000255082">
    <property type="component" value="Unassembled WGS sequence"/>
</dbReference>
<organism evidence="1 2">
    <name type="scientific">Nocardia africana</name>
    <dbReference type="NCBI Taxonomy" id="134964"/>
    <lineage>
        <taxon>Bacteria</taxon>
        <taxon>Bacillati</taxon>
        <taxon>Actinomycetota</taxon>
        <taxon>Actinomycetes</taxon>
        <taxon>Mycobacteriales</taxon>
        <taxon>Nocardiaceae</taxon>
        <taxon>Nocardia</taxon>
    </lineage>
</organism>
<accession>A0A378X3U1</accession>
<evidence type="ECO:0000313" key="2">
    <source>
        <dbReference type="Proteomes" id="UP000255082"/>
    </source>
</evidence>
<dbReference type="Gene3D" id="3.40.50.300">
    <property type="entry name" value="P-loop containing nucleotide triphosphate hydrolases"/>
    <property type="match status" value="1"/>
</dbReference>
<dbReference type="SUPFAM" id="SSF52540">
    <property type="entry name" value="P-loop containing nucleoside triphosphate hydrolases"/>
    <property type="match status" value="1"/>
</dbReference>
<sequence>MTRETPVDRARLPEPQERLRTSFRSAIKDLRSANRHHDFERLCVAHARLRFDPSLSESVGPVSAGGDRGRDGFSRWTALDEDAASFAATFQPPGATTTVVACTTTLPDRLPDKLKSDVTQILSDSLPCGRILYYTVESLSETQWSRASDRVDVAGVDIYYRRPELFAAAARRTPDSISARAVELVIIDGSMLADDLSRPEFAALAIDVLRLPPALLPMQHTLTDIHAVVRARALSAMGRLDDEQSAVRFHSALETELAELTCPDAMNTQIQELRTLLADVEEGWRYPFIIDVSGDESAQRRSDAAIRTLWDNAVRRLDTCVAVGGTPRPTRAVPLAREIGWAGELLGAIDELSARCDEVGSALDESAQSAVAVPRRRRIFDVRRRLDSVQGAIVSLRRRLRAEECGVVLIEGGWGTGKTYHAAQFALDRIEQGAPTVFVNGAMWRGSTRSWLTELARSVDTGISGREFLDGLRLHAEASGHRAVIIVDAVNEAAPAHWPGQLAELAARVAPCPEITLIATRRDDEGTPTPRPAAGHSPWAIYPHRGVDPAQAWQILRRSFDLPPVAAPWTIPDYRRPLVLRMFARVHSGSSADTVTPMALGDLFASWIALLSHDFAAQHPSHSPGMYDRGELQVVLRHLDSRPGQAVTREQIRRNADGLSSAEVDRAVDFLCYEGVLVDTEGCLEYGLQRIAEFRHAQALLDARRRHAPSAPRRRARRKWTDPHPITLAMAELSPAHSGHEVLRGPAWTWRAGMPEAFILSLQGRSISTVSPTTVTLARKMLAVPARRLAIWMFAIHNSVTAGHPLGARFIDEELTRTPPTQRAQQWIEVLHAIATFDAGEEEDSDLAAILVWINRRADTNTLDPAHADELARMLMWWLALPPGETAASATRTLAAVLAAQPHLAASLLVHAHACGDVDIYAGVWNAVYGAITRATATPAAETLALAAHDQFRTRHATAGSLTMHLRLHVALYRALHAADQVLDTTLCPPTLHELTCTYASASRVRWRHRRVGAHSDHIAAGPLRELHQQFADDSTTGLDEQIGRAAQLLAEVAAQHAIPYRDRLRLRHQSASVRKKLTDQAIQMWLAELSARHRYHDQLHRINGRWEPPPAGSGRWLAPDDGYDELPDPTIDLEVPLYAAGSIDRRDASKLPIPAAVYDPTGCHDTINGADFSFIEPDGSRWWILAGEFVIENRAYSPPVNLGQLINSAPDTPTASQIRPALTRTRNTIQVRLRSWLVHSATGKSSSLPLPATAGDFAAAEWDTLAQAMTCPPPTDADTKVIATTCYYFNPGPQPDRFMLIVPTAQFRALLDLAWTGKQITCTDPHGNVLKQQTVADTHMLPFVAISDGLHARISQQGYRIAWETTPFHERNGFDKTGTHRYWLEHS</sequence>